<evidence type="ECO:0000313" key="8">
    <source>
        <dbReference type="Proteomes" id="UP000253919"/>
    </source>
</evidence>
<keyword evidence="8" id="KW-1185">Reference proteome</keyword>
<protein>
    <submittedName>
        <fullName evidence="7">Exoenzyme S synthesis regulatory protein ExsA</fullName>
    </submittedName>
</protein>
<dbReference type="InterPro" id="IPR020449">
    <property type="entry name" value="Tscrpt_reg_AraC-type_HTH"/>
</dbReference>
<dbReference type="PANTHER" id="PTHR43280">
    <property type="entry name" value="ARAC-FAMILY TRANSCRIPTIONAL REGULATOR"/>
    <property type="match status" value="1"/>
</dbReference>
<organism evidence="7 8">
    <name type="scientific">Adhaeribacter pallidiroseus</name>
    <dbReference type="NCBI Taxonomy" id="2072847"/>
    <lineage>
        <taxon>Bacteria</taxon>
        <taxon>Pseudomonadati</taxon>
        <taxon>Bacteroidota</taxon>
        <taxon>Cytophagia</taxon>
        <taxon>Cytophagales</taxon>
        <taxon>Hymenobacteraceae</taxon>
        <taxon>Adhaeribacter</taxon>
    </lineage>
</organism>
<dbReference type="InterPro" id="IPR018060">
    <property type="entry name" value="HTH_AraC"/>
</dbReference>
<dbReference type="GO" id="GO:0003700">
    <property type="term" value="F:DNA-binding transcription factor activity"/>
    <property type="evidence" value="ECO:0007669"/>
    <property type="project" value="InterPro"/>
</dbReference>
<evidence type="ECO:0000256" key="3">
    <source>
        <dbReference type="ARBA" id="ARBA00023163"/>
    </source>
</evidence>
<name>A0A369QBW4_9BACT</name>
<dbReference type="PROSITE" id="PS01124">
    <property type="entry name" value="HTH_ARAC_FAMILY_2"/>
    <property type="match status" value="1"/>
</dbReference>
<dbReference type="EMBL" id="QASA01000001">
    <property type="protein sequence ID" value="RDC61830.1"/>
    <property type="molecule type" value="Genomic_DNA"/>
</dbReference>
<evidence type="ECO:0000256" key="4">
    <source>
        <dbReference type="PROSITE-ProRule" id="PRU00169"/>
    </source>
</evidence>
<feature type="domain" description="Response regulatory" evidence="6">
    <location>
        <begin position="1"/>
        <end position="40"/>
    </location>
</feature>
<sequence>MLTANATEEQRLMGYETGASDYITKPFNFEILLSRIKHLIAQQAAFRSALQHKIEVKPQDIAITPLDEKLIQKAIAFTEQNIANPDFSVEELSRELGMSRVYLYKRLVALTGKAPLEFIRTVRLKRAAQLLSESQLTVAEVAYEVGFNNPKYFTKYFKQEFKELPSAYANNKRVKV</sequence>
<feature type="domain" description="HTH araC/xylS-type" evidence="5">
    <location>
        <begin position="72"/>
        <end position="171"/>
    </location>
</feature>
<keyword evidence="2" id="KW-0238">DNA-binding</keyword>
<dbReference type="PROSITE" id="PS50110">
    <property type="entry name" value="RESPONSE_REGULATORY"/>
    <property type="match status" value="1"/>
</dbReference>
<dbReference type="SMART" id="SM00342">
    <property type="entry name" value="HTH_ARAC"/>
    <property type="match status" value="1"/>
</dbReference>
<proteinExistence type="predicted"/>
<dbReference type="Proteomes" id="UP000253919">
    <property type="component" value="Unassembled WGS sequence"/>
</dbReference>
<dbReference type="AlphaFoldDB" id="A0A369QBW4"/>
<keyword evidence="1" id="KW-0805">Transcription regulation</keyword>
<evidence type="ECO:0000313" key="7">
    <source>
        <dbReference type="EMBL" id="RDC61830.1"/>
    </source>
</evidence>
<dbReference type="SUPFAM" id="SSF46689">
    <property type="entry name" value="Homeodomain-like"/>
    <property type="match status" value="1"/>
</dbReference>
<evidence type="ECO:0000256" key="1">
    <source>
        <dbReference type="ARBA" id="ARBA00023015"/>
    </source>
</evidence>
<dbReference type="Pfam" id="PF12833">
    <property type="entry name" value="HTH_18"/>
    <property type="match status" value="1"/>
</dbReference>
<dbReference type="InterPro" id="IPR011006">
    <property type="entry name" value="CheY-like_superfamily"/>
</dbReference>
<dbReference type="SUPFAM" id="SSF52172">
    <property type="entry name" value="CheY-like"/>
    <property type="match status" value="1"/>
</dbReference>
<dbReference type="PANTHER" id="PTHR43280:SF2">
    <property type="entry name" value="HTH-TYPE TRANSCRIPTIONAL REGULATOR EXSA"/>
    <property type="match status" value="1"/>
</dbReference>
<evidence type="ECO:0000256" key="2">
    <source>
        <dbReference type="ARBA" id="ARBA00023125"/>
    </source>
</evidence>
<comment type="caution">
    <text evidence="7">The sequence shown here is derived from an EMBL/GenBank/DDBJ whole genome shotgun (WGS) entry which is preliminary data.</text>
</comment>
<evidence type="ECO:0000259" key="6">
    <source>
        <dbReference type="PROSITE" id="PS50110"/>
    </source>
</evidence>
<dbReference type="InterPro" id="IPR001789">
    <property type="entry name" value="Sig_transdc_resp-reg_receiver"/>
</dbReference>
<keyword evidence="3" id="KW-0804">Transcription</keyword>
<dbReference type="PRINTS" id="PR00032">
    <property type="entry name" value="HTHARAC"/>
</dbReference>
<reference evidence="7 8" key="1">
    <citation type="submission" date="2018-04" db="EMBL/GenBank/DDBJ databases">
        <title>Adhaeribacter sp. HMF7616 genome sequencing and assembly.</title>
        <authorList>
            <person name="Kang H."/>
            <person name="Kang J."/>
            <person name="Cha I."/>
            <person name="Kim H."/>
            <person name="Joh K."/>
        </authorList>
    </citation>
    <scope>NUCLEOTIDE SEQUENCE [LARGE SCALE GENOMIC DNA]</scope>
    <source>
        <strain evidence="7 8">HMF7616</strain>
    </source>
</reference>
<gene>
    <name evidence="7" type="ORF">AHMF7616_00419</name>
</gene>
<dbReference type="Gene3D" id="1.10.10.60">
    <property type="entry name" value="Homeodomain-like"/>
    <property type="match status" value="1"/>
</dbReference>
<dbReference type="PROSITE" id="PS00041">
    <property type="entry name" value="HTH_ARAC_FAMILY_1"/>
    <property type="match status" value="1"/>
</dbReference>
<dbReference type="GO" id="GO:0000160">
    <property type="term" value="P:phosphorelay signal transduction system"/>
    <property type="evidence" value="ECO:0007669"/>
    <property type="project" value="InterPro"/>
</dbReference>
<dbReference type="InterPro" id="IPR018062">
    <property type="entry name" value="HTH_AraC-typ_CS"/>
</dbReference>
<accession>A0A369QBW4</accession>
<evidence type="ECO:0000259" key="5">
    <source>
        <dbReference type="PROSITE" id="PS01124"/>
    </source>
</evidence>
<dbReference type="InterPro" id="IPR009057">
    <property type="entry name" value="Homeodomain-like_sf"/>
</dbReference>
<comment type="caution">
    <text evidence="4">Lacks conserved residue(s) required for the propagation of feature annotation.</text>
</comment>
<dbReference type="Gene3D" id="6.10.250.690">
    <property type="match status" value="1"/>
</dbReference>
<dbReference type="GO" id="GO:0043565">
    <property type="term" value="F:sequence-specific DNA binding"/>
    <property type="evidence" value="ECO:0007669"/>
    <property type="project" value="InterPro"/>
</dbReference>